<dbReference type="Proteomes" id="UP001164746">
    <property type="component" value="Chromosome 6"/>
</dbReference>
<evidence type="ECO:0000256" key="3">
    <source>
        <dbReference type="ARBA" id="ARBA00022461"/>
    </source>
</evidence>
<accession>A0ABY7EF96</accession>
<reference evidence="12" key="1">
    <citation type="submission" date="2022-11" db="EMBL/GenBank/DDBJ databases">
        <title>Centuries of genome instability and evolution in soft-shell clam transmissible cancer (bioRxiv).</title>
        <authorList>
            <person name="Hart S.F.M."/>
            <person name="Yonemitsu M.A."/>
            <person name="Giersch R.M."/>
            <person name="Beal B.F."/>
            <person name="Arriagada G."/>
            <person name="Davis B.W."/>
            <person name="Ostrander E.A."/>
            <person name="Goff S.P."/>
            <person name="Metzger M.J."/>
        </authorList>
    </citation>
    <scope>NUCLEOTIDE SEQUENCE</scope>
    <source>
        <strain evidence="12">MELC-2E11</strain>
        <tissue evidence="12">Siphon/mantle</tissue>
    </source>
</reference>
<evidence type="ECO:0000313" key="12">
    <source>
        <dbReference type="EMBL" id="WAR07482.1"/>
    </source>
</evidence>
<evidence type="ECO:0000256" key="5">
    <source>
        <dbReference type="ARBA" id="ARBA00022989"/>
    </source>
</evidence>
<evidence type="ECO:0000256" key="2">
    <source>
        <dbReference type="ARBA" id="ARBA00022448"/>
    </source>
</evidence>
<evidence type="ECO:0000256" key="4">
    <source>
        <dbReference type="ARBA" id="ARBA00022692"/>
    </source>
</evidence>
<comment type="subcellular location">
    <subcellularLocation>
        <location evidence="1">Membrane</location>
        <topology evidence="1">Multi-pass membrane protein</topology>
    </subcellularLocation>
</comment>
<evidence type="ECO:0000256" key="10">
    <source>
        <dbReference type="ARBA" id="ARBA00023303"/>
    </source>
</evidence>
<evidence type="ECO:0000256" key="9">
    <source>
        <dbReference type="ARBA" id="ARBA00023201"/>
    </source>
</evidence>
<organism evidence="12 13">
    <name type="scientific">Mya arenaria</name>
    <name type="common">Soft-shell clam</name>
    <dbReference type="NCBI Taxonomy" id="6604"/>
    <lineage>
        <taxon>Eukaryota</taxon>
        <taxon>Metazoa</taxon>
        <taxon>Spiralia</taxon>
        <taxon>Lophotrochozoa</taxon>
        <taxon>Mollusca</taxon>
        <taxon>Bivalvia</taxon>
        <taxon>Autobranchia</taxon>
        <taxon>Heteroconchia</taxon>
        <taxon>Euheterodonta</taxon>
        <taxon>Imparidentia</taxon>
        <taxon>Neoheterodontei</taxon>
        <taxon>Myida</taxon>
        <taxon>Myoidea</taxon>
        <taxon>Myidae</taxon>
        <taxon>Mya</taxon>
    </lineage>
</organism>
<sequence>MVGLFREYFSYPTQTSVSMQFSQLAFPALTFCNMNQIRHSSNWNDYQELFDIYQESWKQNIVDTVDIKLDELLSWGMPEDDAESLLTEFQNPRDGYEAWKSRILFQLRNISKEERFSIGHKADVFLHSTTIAGYFIEPTVYDVIQSASYGNCFTLDSSSMIARGTGQSHALSIVFNIERYEYFKQSSSAFGVRMVLHEKGTLPLPESEGLTLNTAFETNVGIRQVSIERLGGRYGDCTNGESFVDKYNSSYTVPVCYVVCEAEHMASECGCIPLNTPERVSLDKPICDVANFSVRSCSTKVKNYIYHGDLTCDCKTPCKQTVYTTTLSGRSWPHDEYLKNVILKDICGRNNSAYEEYYKNGNTFCEKLKSDSLTDDELEEIAGNFISVNIYFEDLNYEKISEEALYNTIRFLSDIGGAMGFYMGASLLTYVEILQVIPELIILFCSRNKASAYDVIQSASYGNCFTLDSSSMIARGTGQSHALSIVFNIERYEYFKQSSSAFGVRMVLHEKGTLPLPESEGLTLNTAFETNVGIRQVSIERLGGRYGDCTNGESFVDKYNSSYTVPVCYVVCEAEHMASECGCIPLNTPESIPLDMPICDVDDISVRNCSTEVKNYIYKGDLTCDCKTPCKQTVYTTTLSGRSWPHDEYLKNVILEDICGRNNSAYDGYYKYTNKFCDKQANDTLTAAELEEIAGNFISVNIYFEDLNYEKISEEALYNTIRFLSDIGGAMGFYMGASLLTYVEILQVIPEMIILFCSRKKASVNPK</sequence>
<protein>
    <submittedName>
        <fullName evidence="12">SCNuncharacterized</fullName>
    </submittedName>
</protein>
<dbReference type="PANTHER" id="PTHR11690:SF248">
    <property type="entry name" value="PICKPOCKET 17, ISOFORM A"/>
    <property type="match status" value="1"/>
</dbReference>
<proteinExistence type="inferred from homology"/>
<keyword evidence="5" id="KW-1133">Transmembrane helix</keyword>
<dbReference type="InterPro" id="IPR001873">
    <property type="entry name" value="ENaC"/>
</dbReference>
<dbReference type="PANTHER" id="PTHR11690">
    <property type="entry name" value="AMILORIDE-SENSITIVE SODIUM CHANNEL-RELATED"/>
    <property type="match status" value="1"/>
</dbReference>
<dbReference type="Pfam" id="PF00858">
    <property type="entry name" value="ASC"/>
    <property type="match status" value="2"/>
</dbReference>
<dbReference type="PROSITE" id="PS01206">
    <property type="entry name" value="ASC"/>
    <property type="match status" value="2"/>
</dbReference>
<comment type="similarity">
    <text evidence="11">Belongs to the amiloride-sensitive sodium channel (TC 1.A.6) family.</text>
</comment>
<keyword evidence="3 11" id="KW-0894">Sodium channel</keyword>
<dbReference type="Gene3D" id="1.10.287.770">
    <property type="entry name" value="YojJ-like"/>
    <property type="match status" value="2"/>
</dbReference>
<dbReference type="EMBL" id="CP111017">
    <property type="protein sequence ID" value="WAR07482.1"/>
    <property type="molecule type" value="Genomic_DNA"/>
</dbReference>
<keyword evidence="13" id="KW-1185">Reference proteome</keyword>
<dbReference type="InterPro" id="IPR020903">
    <property type="entry name" value="ENaC_CS"/>
</dbReference>
<keyword evidence="9 11" id="KW-0739">Sodium transport</keyword>
<keyword evidence="4 11" id="KW-0812">Transmembrane</keyword>
<keyword evidence="2 11" id="KW-0813">Transport</keyword>
<keyword evidence="6" id="KW-0915">Sodium</keyword>
<evidence type="ECO:0000256" key="6">
    <source>
        <dbReference type="ARBA" id="ARBA00023053"/>
    </source>
</evidence>
<evidence type="ECO:0000313" key="13">
    <source>
        <dbReference type="Proteomes" id="UP001164746"/>
    </source>
</evidence>
<keyword evidence="8" id="KW-0472">Membrane</keyword>
<name>A0ABY7EF96_MYAAR</name>
<keyword evidence="10 11" id="KW-0407">Ion channel</keyword>
<evidence type="ECO:0000256" key="8">
    <source>
        <dbReference type="ARBA" id="ARBA00023136"/>
    </source>
</evidence>
<evidence type="ECO:0000256" key="11">
    <source>
        <dbReference type="RuleBase" id="RU000679"/>
    </source>
</evidence>
<gene>
    <name evidence="12" type="ORF">MAR_017440</name>
</gene>
<evidence type="ECO:0000256" key="1">
    <source>
        <dbReference type="ARBA" id="ARBA00004141"/>
    </source>
</evidence>
<keyword evidence="7 11" id="KW-0406">Ion transport</keyword>
<dbReference type="PRINTS" id="PR01078">
    <property type="entry name" value="AMINACHANNEL"/>
</dbReference>
<evidence type="ECO:0000256" key="7">
    <source>
        <dbReference type="ARBA" id="ARBA00023065"/>
    </source>
</evidence>
<dbReference type="Gene3D" id="2.60.470.10">
    <property type="entry name" value="Acid-sensing ion channels like domains"/>
    <property type="match status" value="2"/>
</dbReference>